<dbReference type="eggNOG" id="arCOG02044">
    <property type="taxonomic scope" value="Archaea"/>
</dbReference>
<dbReference type="PIR" id="C75100">
    <property type="entry name" value="C75100"/>
</dbReference>
<keyword evidence="10" id="KW-0479">Metal-binding</keyword>
<name>Q9UZF5_PYRAB</name>
<feature type="transmembrane region" description="Helical" evidence="17">
    <location>
        <begin position="409"/>
        <end position="428"/>
    </location>
</feature>
<evidence type="ECO:0000256" key="7">
    <source>
        <dbReference type="ARBA" id="ARBA00022676"/>
    </source>
</evidence>
<keyword evidence="12 17" id="KW-1133">Transmembrane helix</keyword>
<organism evidence="19 20">
    <name type="scientific">Pyrococcus abyssi (strain GE5 / Orsay)</name>
    <dbReference type="NCBI Taxonomy" id="272844"/>
    <lineage>
        <taxon>Archaea</taxon>
        <taxon>Methanobacteriati</taxon>
        <taxon>Methanobacteriota</taxon>
        <taxon>Thermococci</taxon>
        <taxon>Thermococcales</taxon>
        <taxon>Thermococcaceae</taxon>
        <taxon>Pyrococcus</taxon>
    </lineage>
</organism>
<evidence type="ECO:0000256" key="9">
    <source>
        <dbReference type="ARBA" id="ARBA00022692"/>
    </source>
</evidence>
<dbReference type="HOGENOM" id="CLU_355503_0_0_2"/>
<feature type="transmembrane region" description="Helical" evidence="17">
    <location>
        <begin position="315"/>
        <end position="337"/>
    </location>
</feature>
<keyword evidence="14" id="KW-0464">Manganese</keyword>
<feature type="transmembrane region" description="Helical" evidence="17">
    <location>
        <begin position="204"/>
        <end position="222"/>
    </location>
</feature>
<dbReference type="Proteomes" id="UP000000810">
    <property type="component" value="Chromosome"/>
</dbReference>
<proteinExistence type="inferred from homology"/>
<evidence type="ECO:0000256" key="10">
    <source>
        <dbReference type="ARBA" id="ARBA00022723"/>
    </source>
</evidence>
<keyword evidence="20" id="KW-1185">Reference proteome</keyword>
<feature type="transmembrane region" description="Helical" evidence="17">
    <location>
        <begin position="363"/>
        <end position="379"/>
    </location>
</feature>
<dbReference type="STRING" id="272844.PAB1586"/>
<dbReference type="GO" id="GO:0046872">
    <property type="term" value="F:metal ion binding"/>
    <property type="evidence" value="ECO:0007669"/>
    <property type="project" value="UniProtKB-KW"/>
</dbReference>
<dbReference type="RefSeq" id="WP_010868311.1">
    <property type="nucleotide sequence ID" value="NC_000868.1"/>
</dbReference>
<feature type="transmembrane region" description="Helical" evidence="17">
    <location>
        <begin position="229"/>
        <end position="249"/>
    </location>
</feature>
<evidence type="ECO:0000256" key="14">
    <source>
        <dbReference type="ARBA" id="ARBA00023211"/>
    </source>
</evidence>
<dbReference type="InterPro" id="IPR003674">
    <property type="entry name" value="Oligo_trans_STT3"/>
</dbReference>
<evidence type="ECO:0000256" key="15">
    <source>
        <dbReference type="ARBA" id="ARBA00030679"/>
    </source>
</evidence>
<dbReference type="GO" id="GO:0005886">
    <property type="term" value="C:plasma membrane"/>
    <property type="evidence" value="ECO:0007669"/>
    <property type="project" value="UniProtKB-SubCell"/>
</dbReference>
<comment type="cofactor">
    <cofactor evidence="1">
        <name>Mn(2+)</name>
        <dbReference type="ChEBI" id="CHEBI:29035"/>
    </cofactor>
</comment>
<accession>Q9UZF5</accession>
<keyword evidence="7" id="KW-0328">Glycosyltransferase</keyword>
<evidence type="ECO:0000256" key="17">
    <source>
        <dbReference type="SAM" id="Phobius"/>
    </source>
</evidence>
<keyword evidence="13 17" id="KW-0472">Membrane</keyword>
<evidence type="ECO:0000256" key="2">
    <source>
        <dbReference type="ARBA" id="ARBA00001946"/>
    </source>
</evidence>
<evidence type="ECO:0000313" key="19">
    <source>
        <dbReference type="EMBL" id="CAB50104.1"/>
    </source>
</evidence>
<dbReference type="EC" id="2.4.99.21" evidence="6"/>
<dbReference type="PATRIC" id="fig|272844.11.peg.1268"/>
<comment type="subcellular location">
    <subcellularLocation>
        <location evidence="3">Cell membrane</location>
        <topology evidence="3">Multi-pass membrane protein</topology>
    </subcellularLocation>
</comment>
<dbReference type="Gene3D" id="3.40.50.12610">
    <property type="match status" value="1"/>
</dbReference>
<dbReference type="EMBL" id="AJ248286">
    <property type="protein sequence ID" value="CAB50104.1"/>
    <property type="molecule type" value="Genomic_DNA"/>
</dbReference>
<comment type="cofactor">
    <cofactor evidence="2">
        <name>Mg(2+)</name>
        <dbReference type="ChEBI" id="CHEBI:18420"/>
    </cofactor>
</comment>
<feature type="transmembrane region" description="Helical" evidence="17">
    <location>
        <begin position="181"/>
        <end position="198"/>
    </location>
</feature>
<feature type="domain" description="STT3/PglB/AglB core" evidence="18">
    <location>
        <begin position="483"/>
        <end position="517"/>
    </location>
</feature>
<evidence type="ECO:0000256" key="11">
    <source>
        <dbReference type="ARBA" id="ARBA00022842"/>
    </source>
</evidence>
<feature type="transmembrane region" description="Helical" evidence="17">
    <location>
        <begin position="12"/>
        <end position="28"/>
    </location>
</feature>
<feature type="transmembrane region" description="Helical" evidence="17">
    <location>
        <begin position="100"/>
        <end position="118"/>
    </location>
</feature>
<evidence type="ECO:0000259" key="18">
    <source>
        <dbReference type="Pfam" id="PF21436"/>
    </source>
</evidence>
<feature type="transmembrane region" description="Helical" evidence="17">
    <location>
        <begin position="386"/>
        <end position="403"/>
    </location>
</feature>
<dbReference type="AlphaFoldDB" id="Q9UZF5"/>
<feature type="transmembrane region" description="Helical" evidence="17">
    <location>
        <begin position="289"/>
        <end position="308"/>
    </location>
</feature>
<evidence type="ECO:0000256" key="6">
    <source>
        <dbReference type="ARBA" id="ARBA00012602"/>
    </source>
</evidence>
<feature type="transmembrane region" description="Helical" evidence="17">
    <location>
        <begin position="125"/>
        <end position="141"/>
    </location>
</feature>
<evidence type="ECO:0000256" key="3">
    <source>
        <dbReference type="ARBA" id="ARBA00004651"/>
    </source>
</evidence>
<evidence type="ECO:0000256" key="16">
    <source>
        <dbReference type="ARBA" id="ARBA00034066"/>
    </source>
</evidence>
<dbReference type="UniPathway" id="UPA00378"/>
<keyword evidence="8 19" id="KW-0808">Transferase</keyword>
<sequence>MRYVKLNPFKPRVALPIIIVVSLFYRLLTFRFKYLLGYDPYLHLAYIEEALKAGEWFNFFTLAKAPWGMQMRKFHPLGLWMIPAYIHKIFNIPLYTAFKITPVIFGVLTVVFTYLALLKLYGERKAFYASLFLGVSYGHVFRSMANYYRGDNYMLFWYSLAFLGIALALGEKRRSWRYRRLIFYLIPGIGSGLASIFWQAYYPIFIFLLGNALLLSFGAFLLREDKYILDGLLLASLTVLGAFMANYLGGKFGYGMFGYDHGLGKTVAEKLSLELSTIKDAFLLVYLKYLVPLVVLGIVILLVVSYFLKSLKARAVLSTFIILLGLLIVLLKFGSLLKDLSTGFGMFKEVPIAETVPPKFSDLWAAFALSLFLSPLFFLEFRRPKVQDFMFLGLIIPSLYMFLTWTRFLFIGSLAVTLMAGIGLISAYERILRKGLALALILLVILPGVNAGVGFNYVAKQKPLINDYWVNALRWLRSNSNENDIVLAWWDYGQWITYYARRAPIAQGSPSIGVALYLLGKLNYRWAESLGVDYVIVSYYDFLKFPAIVATANMHPKYNLTGYALVVVPLVERAGDVFVFRGNGYEVIFTPRKVVVKTPVGTFVPREVYVEEGYKIGEYEYNGVNYLYVNLNYGYSVVMNEKAFNTTLVQLFLGLEKPYKLVYSDGGIVKVFKLEHPNVAVERGNRIILRFINATGTSLGIYGFLDNGTLVFKRGYNVKGKEEFVLPMDLNGSVVVRYVYVKGKTVLDRGVFRVSIGRKIYPANG</sequence>
<dbReference type="GO" id="GO:0004576">
    <property type="term" value="F:oligosaccharyl transferase activity"/>
    <property type="evidence" value="ECO:0007669"/>
    <property type="project" value="InterPro"/>
</dbReference>
<comment type="similarity">
    <text evidence="5">Belongs to the STT3 family.</text>
</comment>
<dbReference type="InterPro" id="IPR048999">
    <property type="entry name" value="STT3-PglB_core"/>
</dbReference>
<dbReference type="BRENDA" id="2.4.99.18">
    <property type="organism ID" value="5242"/>
</dbReference>
<dbReference type="PhylomeDB" id="Q9UZF5"/>
<evidence type="ECO:0000256" key="5">
    <source>
        <dbReference type="ARBA" id="ARBA00010810"/>
    </source>
</evidence>
<keyword evidence="9 17" id="KW-0812">Transmembrane</keyword>
<evidence type="ECO:0000256" key="4">
    <source>
        <dbReference type="ARBA" id="ARBA00004922"/>
    </source>
</evidence>
<feature type="transmembrane region" description="Helical" evidence="17">
    <location>
        <begin position="153"/>
        <end position="169"/>
    </location>
</feature>
<protein>
    <recommendedName>
        <fullName evidence="6">dolichyl-phosphooligosaccharide-protein glycotransferase</fullName>
        <ecNumber evidence="6">2.4.99.21</ecNumber>
    </recommendedName>
    <alternativeName>
        <fullName evidence="15">Oligosaccharyl transferase</fullName>
    </alternativeName>
</protein>
<keyword evidence="11" id="KW-0460">Magnesium</keyword>
<dbReference type="KEGG" id="pab:PAB1586"/>
<feature type="transmembrane region" description="Helical" evidence="17">
    <location>
        <begin position="435"/>
        <end position="458"/>
    </location>
</feature>
<reference evidence="19 20" key="1">
    <citation type="journal article" date="2003" name="Mol. Microbiol.">
        <title>An integrated analysis of the genome of the hyperthermophilic archaeon Pyrococcus abyssi.</title>
        <authorList>
            <person name="Cohen G."/>
            <person name="Barbe V."/>
            <person name="Flament D."/>
            <person name="Galperin M."/>
            <person name="Heilig R."/>
            <person name="Ripp R."/>
            <person name="Lecompte O."/>
            <person name="Prieur D."/>
            <person name="Poch O."/>
            <person name="Quellerou J."/>
            <person name="Thierry J.C."/>
            <person name="Van der Oost J."/>
            <person name="Weissenbach J."/>
            <person name="Zivanovic Y."/>
            <person name="Forterre P."/>
        </authorList>
    </citation>
    <scope>NUCLEOTIDE SEQUENCE [LARGE SCALE GENOMIC DNA]</scope>
    <source>
        <strain evidence="20">GE5 / Orsay</strain>
    </source>
</reference>
<evidence type="ECO:0000313" key="20">
    <source>
        <dbReference type="Proteomes" id="UP000000810"/>
    </source>
</evidence>
<evidence type="ECO:0000256" key="1">
    <source>
        <dbReference type="ARBA" id="ARBA00001936"/>
    </source>
</evidence>
<dbReference type="Pfam" id="PF21436">
    <property type="entry name" value="STT3-PglB_core"/>
    <property type="match status" value="1"/>
</dbReference>
<dbReference type="PANTHER" id="PTHR13872">
    <property type="entry name" value="DOLICHYL-DIPHOSPHOOLIGOSACCHARIDE--PROTEIN GLYCOSYLTRANSFERASE SUBUNIT"/>
    <property type="match status" value="1"/>
</dbReference>
<dbReference type="PANTHER" id="PTHR13872:SF1">
    <property type="entry name" value="DOLICHYL-DIPHOSPHOOLIGOSACCHARIDE--PROTEIN GLYCOSYLTRANSFERASE SUBUNIT STT3B"/>
    <property type="match status" value="1"/>
</dbReference>
<comment type="pathway">
    <text evidence="4">Protein modification; protein glycosylation.</text>
</comment>
<evidence type="ECO:0000256" key="12">
    <source>
        <dbReference type="ARBA" id="ARBA00022989"/>
    </source>
</evidence>
<comment type="catalytic activity">
    <reaction evidence="16">
        <text>an archaeal dolichyl phosphooligosaccharide + [protein]-L-asparagine = an archaeal dolichyl phosphate + a glycoprotein with the oligosaccharide chain attached by N-beta-D-glycosyl linkage to a protein L-asparagine.</text>
        <dbReference type="EC" id="2.4.99.21"/>
    </reaction>
</comment>
<dbReference type="CAZy" id="GT66">
    <property type="family name" value="Glycosyltransferase Family 66"/>
</dbReference>
<gene>
    <name evidence="19" type="ORF">PAB1586</name>
</gene>
<evidence type="ECO:0000256" key="8">
    <source>
        <dbReference type="ARBA" id="ARBA00022679"/>
    </source>
</evidence>
<evidence type="ECO:0000256" key="13">
    <source>
        <dbReference type="ARBA" id="ARBA00023136"/>
    </source>
</evidence>